<dbReference type="GO" id="GO:0005524">
    <property type="term" value="F:ATP binding"/>
    <property type="evidence" value="ECO:0007669"/>
    <property type="project" value="InterPro"/>
</dbReference>
<dbReference type="Gene3D" id="1.10.510.10">
    <property type="entry name" value="Transferase(Phosphotransferase) domain 1"/>
    <property type="match status" value="1"/>
</dbReference>
<dbReference type="InterPro" id="IPR051177">
    <property type="entry name" value="CIK-Related_Protein"/>
</dbReference>
<feature type="domain" description="Protein kinase" evidence="2">
    <location>
        <begin position="1"/>
        <end position="264"/>
    </location>
</feature>
<dbReference type="GO" id="GO:0004674">
    <property type="term" value="F:protein serine/threonine kinase activity"/>
    <property type="evidence" value="ECO:0007669"/>
    <property type="project" value="UniProtKB-KW"/>
</dbReference>
<dbReference type="PANTHER" id="PTHR12984:SF6">
    <property type="entry name" value="SCY1-LIKE PROTEIN 2"/>
    <property type="match status" value="1"/>
</dbReference>
<keyword evidence="3" id="KW-0418">Kinase</keyword>
<dbReference type="AlphaFoldDB" id="R4UN92"/>
<dbReference type="EMBL" id="KC740796">
    <property type="protein sequence ID" value="AGM32620.1"/>
    <property type="molecule type" value="mRNA"/>
</dbReference>
<keyword evidence="3" id="KW-0723">Serine/threonine-protein kinase</keyword>
<evidence type="ECO:0000313" key="3">
    <source>
        <dbReference type="EMBL" id="AGM32620.1"/>
    </source>
</evidence>
<accession>R4UN92</accession>
<dbReference type="PROSITE" id="PS50011">
    <property type="entry name" value="PROTEIN_KINASE_DOM"/>
    <property type="match status" value="1"/>
</dbReference>
<dbReference type="InterPro" id="IPR011009">
    <property type="entry name" value="Kinase-like_dom_sf"/>
</dbReference>
<feature type="non-terminal residue" evidence="3">
    <location>
        <position position="299"/>
    </location>
</feature>
<evidence type="ECO:0000256" key="1">
    <source>
        <dbReference type="ARBA" id="ARBA00038349"/>
    </source>
</evidence>
<reference evidence="3" key="1">
    <citation type="submission" date="2013-03" db="EMBL/GenBank/DDBJ databases">
        <title>Immune-Related transcriptome of Coptotermes formosanus Shiraki workers: the defense mechanism.</title>
        <authorList>
            <person name="Hussain A."/>
            <person name="Li Y.F."/>
            <person name="Wen S.Y."/>
        </authorList>
    </citation>
    <scope>NUCLEOTIDE SEQUENCE</scope>
</reference>
<name>R4UN92_COPFO</name>
<organism evidence="3">
    <name type="scientific">Coptotermes formosanus</name>
    <name type="common">Formosan subterranean termite</name>
    <dbReference type="NCBI Taxonomy" id="36987"/>
    <lineage>
        <taxon>Eukaryota</taxon>
        <taxon>Metazoa</taxon>
        <taxon>Ecdysozoa</taxon>
        <taxon>Arthropoda</taxon>
        <taxon>Hexapoda</taxon>
        <taxon>Insecta</taxon>
        <taxon>Pterygota</taxon>
        <taxon>Neoptera</taxon>
        <taxon>Polyneoptera</taxon>
        <taxon>Dictyoptera</taxon>
        <taxon>Blattodea</taxon>
        <taxon>Blattoidea</taxon>
        <taxon>Termitoidae</taxon>
        <taxon>Rhinotermitidae</taxon>
        <taxon>Coptotermes</taxon>
    </lineage>
</organism>
<dbReference type="SUPFAM" id="SSF56112">
    <property type="entry name" value="Protein kinase-like (PK-like)"/>
    <property type="match status" value="1"/>
</dbReference>
<dbReference type="Pfam" id="PF07714">
    <property type="entry name" value="PK_Tyr_Ser-Thr"/>
    <property type="match status" value="1"/>
</dbReference>
<protein>
    <submittedName>
        <fullName evidence="3">Serine/threonine protein kinase</fullName>
    </submittedName>
</protein>
<comment type="similarity">
    <text evidence="1">Belongs to the protein kinase superfamily.</text>
</comment>
<dbReference type="InterPro" id="IPR000719">
    <property type="entry name" value="Prot_kinase_dom"/>
</dbReference>
<evidence type="ECO:0000259" key="2">
    <source>
        <dbReference type="PROSITE" id="PS50011"/>
    </source>
</evidence>
<proteinExistence type="evidence at transcript level"/>
<sequence>MGNQIASNYTEINFKMNLGVWKIHSAIQKNTNIPVMLWQLDQTNMASTNPLKSNKTKHAAMYLASVQHMRKLHHPNILKIIEVSDSKTEVAFSSETFFSPLSSLMDSLQKLDLTYIFFKIAETINFIQTEAHSHYLGLTLDSIIVDNNFSPKLIDFQWTFPINEKSVEFSYEIYRDIQLQPPEYIQSKTFQPSSDVFLYGLTLYHCLTKSSLYGSTEKDIGNALPSLLRNIQHVPSEFYLLVKSCLSIEATRPLFSVILENEVFSSLEMKSLKYLDLLLTKSLQDRFVFYKGIAKQLAN</sequence>
<keyword evidence="3" id="KW-0808">Transferase</keyword>
<dbReference type="Gene3D" id="3.30.200.20">
    <property type="entry name" value="Phosphorylase Kinase, domain 1"/>
    <property type="match status" value="1"/>
</dbReference>
<dbReference type="SMART" id="SM00220">
    <property type="entry name" value="S_TKc"/>
    <property type="match status" value="1"/>
</dbReference>
<dbReference type="PANTHER" id="PTHR12984">
    <property type="entry name" value="SCY1-RELATED S/T PROTEIN KINASE-LIKE"/>
    <property type="match status" value="1"/>
</dbReference>
<dbReference type="InterPro" id="IPR001245">
    <property type="entry name" value="Ser-Thr/Tyr_kinase_cat_dom"/>
</dbReference>